<organism evidence="2 3">
    <name type="scientific">Streptomyces pulveraceus</name>
    <dbReference type="NCBI Taxonomy" id="68258"/>
    <lineage>
        <taxon>Bacteria</taxon>
        <taxon>Bacillati</taxon>
        <taxon>Actinomycetota</taxon>
        <taxon>Actinomycetes</taxon>
        <taxon>Kitasatosporales</taxon>
        <taxon>Streptomycetaceae</taxon>
        <taxon>Streptomyces</taxon>
    </lineage>
</organism>
<feature type="region of interest" description="Disordered" evidence="1">
    <location>
        <begin position="38"/>
        <end position="62"/>
    </location>
</feature>
<evidence type="ECO:0000313" key="2">
    <source>
        <dbReference type="EMBL" id="MFC5915416.1"/>
    </source>
</evidence>
<feature type="compositionally biased region" description="Polar residues" evidence="1">
    <location>
        <begin position="44"/>
        <end position="53"/>
    </location>
</feature>
<proteinExistence type="predicted"/>
<evidence type="ECO:0000256" key="1">
    <source>
        <dbReference type="SAM" id="MobiDB-lite"/>
    </source>
</evidence>
<keyword evidence="3" id="KW-1185">Reference proteome</keyword>
<accession>A0ABW1GNK4</accession>
<reference evidence="3" key="1">
    <citation type="journal article" date="2019" name="Int. J. Syst. Evol. Microbiol.">
        <title>The Global Catalogue of Microorganisms (GCM) 10K type strain sequencing project: providing services to taxonomists for standard genome sequencing and annotation.</title>
        <authorList>
            <consortium name="The Broad Institute Genomics Platform"/>
            <consortium name="The Broad Institute Genome Sequencing Center for Infectious Disease"/>
            <person name="Wu L."/>
            <person name="Ma J."/>
        </authorList>
    </citation>
    <scope>NUCLEOTIDE SEQUENCE [LARGE SCALE GENOMIC DNA]</scope>
    <source>
        <strain evidence="3">JCM 4147</strain>
    </source>
</reference>
<dbReference type="RefSeq" id="WP_344510975.1">
    <property type="nucleotide sequence ID" value="NZ_BAAATU010000019.1"/>
</dbReference>
<protein>
    <submittedName>
        <fullName evidence="2">Uncharacterized protein</fullName>
    </submittedName>
</protein>
<evidence type="ECO:0000313" key="3">
    <source>
        <dbReference type="Proteomes" id="UP001596200"/>
    </source>
</evidence>
<dbReference type="Proteomes" id="UP001596200">
    <property type="component" value="Unassembled WGS sequence"/>
</dbReference>
<comment type="caution">
    <text evidence="2">The sequence shown here is derived from an EMBL/GenBank/DDBJ whole genome shotgun (WGS) entry which is preliminary data.</text>
</comment>
<sequence>MRKIKIVPRLCVTVLDGFASGSNSIETGASACRLATTRAHADQQPATLRSPTQGPAPGMMQA</sequence>
<name>A0ABW1GNK4_9ACTN</name>
<gene>
    <name evidence="2" type="ORF">ACFP1B_18615</name>
</gene>
<dbReference type="EMBL" id="JBHSPU010000016">
    <property type="protein sequence ID" value="MFC5915416.1"/>
    <property type="molecule type" value="Genomic_DNA"/>
</dbReference>